<name>A0ABT5KBK4_9BURK</name>
<accession>A0ABT5KBK4</accession>
<sequence length="382" mass="42087">MKDNAPRFGMVAGEASGDLLAGLLLAGLRARWPELTAQGIGGPRMAAQGFEPWWPLDKLSVFGYVDALWNLRELLSIRKQLGDRLLRAKPDVFIGIDAPDFNFGLEQRLREGGTKTVHFVCPSIWAWRAERVEKIKRSADHVLCLFPFEPELLNRHGIAASYVGHPLADAIPLTPPKAEARAALAFGEQALVVALLPGSRRSEIAYIAEPLLKAAVLMQQARPELRFVMPVAPGLRELIAPLVATHAPALDLALLDGRSHEALAACDVCLVASGTATLEAALFKRPMVIAYRMHALNWWRMKGRNYQPWIGLPNVLAREFLVPELIQDACTPQALAREGLAWLDDPARYARVQACFEEQHRTLRCNTALKASDAIAQVIDGL</sequence>
<evidence type="ECO:0000313" key="13">
    <source>
        <dbReference type="Proteomes" id="UP001221189"/>
    </source>
</evidence>
<evidence type="ECO:0000256" key="8">
    <source>
        <dbReference type="ARBA" id="ARBA00022679"/>
    </source>
</evidence>
<comment type="pathway">
    <text evidence="11">Bacterial outer membrane biogenesis; LPS lipid A biosynthesis.</text>
</comment>
<gene>
    <name evidence="11 12" type="primary">lpxB</name>
    <name evidence="12" type="ORF">PRZ03_04195</name>
</gene>
<keyword evidence="13" id="KW-1185">Reference proteome</keyword>
<evidence type="ECO:0000256" key="1">
    <source>
        <dbReference type="ARBA" id="ARBA00002056"/>
    </source>
</evidence>
<evidence type="ECO:0000256" key="4">
    <source>
        <dbReference type="ARBA" id="ARBA00020902"/>
    </source>
</evidence>
<keyword evidence="7 11" id="KW-0328">Glycosyltransferase</keyword>
<dbReference type="RefSeq" id="WP_273599159.1">
    <property type="nucleotide sequence ID" value="NZ_JAQQXT010000002.1"/>
</dbReference>
<reference evidence="12 13" key="1">
    <citation type="submission" date="2022-10" db="EMBL/GenBank/DDBJ databases">
        <title>Paucibacter sp. hw1 Genome sequencing.</title>
        <authorList>
            <person name="Park S."/>
        </authorList>
    </citation>
    <scope>NUCLEOTIDE SEQUENCE [LARGE SCALE GENOMIC DNA]</scope>
    <source>
        <strain evidence="13">hw1</strain>
    </source>
</reference>
<dbReference type="SUPFAM" id="SSF53756">
    <property type="entry name" value="UDP-Glycosyltransferase/glycogen phosphorylase"/>
    <property type="match status" value="1"/>
</dbReference>
<evidence type="ECO:0000256" key="9">
    <source>
        <dbReference type="ARBA" id="ARBA00023098"/>
    </source>
</evidence>
<comment type="catalytic activity">
    <reaction evidence="10 11">
        <text>a lipid X + a UDP-2-N,3-O-bis[(3R)-3-hydroxyacyl]-alpha-D-glucosamine = a lipid A disaccharide + UDP + H(+)</text>
        <dbReference type="Rhea" id="RHEA:67828"/>
        <dbReference type="ChEBI" id="CHEBI:15378"/>
        <dbReference type="ChEBI" id="CHEBI:58223"/>
        <dbReference type="ChEBI" id="CHEBI:137748"/>
        <dbReference type="ChEBI" id="CHEBI:176338"/>
        <dbReference type="ChEBI" id="CHEBI:176343"/>
        <dbReference type="EC" id="2.4.1.182"/>
    </reaction>
</comment>
<evidence type="ECO:0000256" key="6">
    <source>
        <dbReference type="ARBA" id="ARBA00022556"/>
    </source>
</evidence>
<evidence type="ECO:0000256" key="3">
    <source>
        <dbReference type="ARBA" id="ARBA00012687"/>
    </source>
</evidence>
<dbReference type="InterPro" id="IPR003835">
    <property type="entry name" value="Glyco_trans_19"/>
</dbReference>
<dbReference type="NCBIfam" id="TIGR00215">
    <property type="entry name" value="lpxB"/>
    <property type="match status" value="1"/>
</dbReference>
<dbReference type="Pfam" id="PF02684">
    <property type="entry name" value="LpxB"/>
    <property type="match status" value="1"/>
</dbReference>
<comment type="function">
    <text evidence="1 11">Condensation of UDP-2,3-diacylglucosamine and 2,3-diacylglucosamine-1-phosphate to form lipid A disaccharide, a precursor of lipid A, a phosphorylated glycolipid that anchors the lipopolysaccharide to the outer membrane of the cell.</text>
</comment>
<evidence type="ECO:0000256" key="5">
    <source>
        <dbReference type="ARBA" id="ARBA00022516"/>
    </source>
</evidence>
<organism evidence="12 13">
    <name type="scientific">Roseateles albus</name>
    <dbReference type="NCBI Taxonomy" id="2987525"/>
    <lineage>
        <taxon>Bacteria</taxon>
        <taxon>Pseudomonadati</taxon>
        <taxon>Pseudomonadota</taxon>
        <taxon>Betaproteobacteria</taxon>
        <taxon>Burkholderiales</taxon>
        <taxon>Sphaerotilaceae</taxon>
        <taxon>Roseateles</taxon>
    </lineage>
</organism>
<keyword evidence="6 11" id="KW-0441">Lipid A biosynthesis</keyword>
<keyword evidence="5 11" id="KW-0444">Lipid biosynthesis</keyword>
<protein>
    <recommendedName>
        <fullName evidence="4 11">Lipid-A-disaccharide synthase</fullName>
        <ecNumber evidence="3 11">2.4.1.182</ecNumber>
    </recommendedName>
</protein>
<dbReference type="EMBL" id="JAQQXT010000002">
    <property type="protein sequence ID" value="MDC8770762.1"/>
    <property type="molecule type" value="Genomic_DNA"/>
</dbReference>
<evidence type="ECO:0000313" key="12">
    <source>
        <dbReference type="EMBL" id="MDC8770762.1"/>
    </source>
</evidence>
<comment type="similarity">
    <text evidence="2 11">Belongs to the LpxB family.</text>
</comment>
<dbReference type="Proteomes" id="UP001221189">
    <property type="component" value="Unassembled WGS sequence"/>
</dbReference>
<evidence type="ECO:0000256" key="7">
    <source>
        <dbReference type="ARBA" id="ARBA00022676"/>
    </source>
</evidence>
<evidence type="ECO:0000256" key="10">
    <source>
        <dbReference type="ARBA" id="ARBA00048975"/>
    </source>
</evidence>
<keyword evidence="9 11" id="KW-0443">Lipid metabolism</keyword>
<dbReference type="PANTHER" id="PTHR30372">
    <property type="entry name" value="LIPID-A-DISACCHARIDE SYNTHASE"/>
    <property type="match status" value="1"/>
</dbReference>
<evidence type="ECO:0000256" key="2">
    <source>
        <dbReference type="ARBA" id="ARBA00007868"/>
    </source>
</evidence>
<dbReference type="EC" id="2.4.1.182" evidence="3 11"/>
<evidence type="ECO:0000256" key="11">
    <source>
        <dbReference type="HAMAP-Rule" id="MF_00392"/>
    </source>
</evidence>
<keyword evidence="8 11" id="KW-0808">Transferase</keyword>
<dbReference type="GO" id="GO:0008915">
    <property type="term" value="F:lipid-A-disaccharide synthase activity"/>
    <property type="evidence" value="ECO:0007669"/>
    <property type="project" value="UniProtKB-EC"/>
</dbReference>
<comment type="caution">
    <text evidence="12">The sequence shown here is derived from an EMBL/GenBank/DDBJ whole genome shotgun (WGS) entry which is preliminary data.</text>
</comment>
<proteinExistence type="inferred from homology"/>
<dbReference type="PANTHER" id="PTHR30372:SF4">
    <property type="entry name" value="LIPID-A-DISACCHARIDE SYNTHASE, MITOCHONDRIAL-RELATED"/>
    <property type="match status" value="1"/>
</dbReference>
<dbReference type="HAMAP" id="MF_00392">
    <property type="entry name" value="LpxB"/>
    <property type="match status" value="1"/>
</dbReference>